<sequence>MKGDKILLFVTLGVFVLVFFIWWHTINEGNVILSSGNRELQKKFVKVPYYSDENDFDTSTKEEKKQ</sequence>
<dbReference type="RefSeq" id="WP_254152807.1">
    <property type="nucleotide sequence ID" value="NZ_JAHESD010000009.1"/>
</dbReference>
<name>A0ABS5VN23_9BACT</name>
<keyword evidence="1" id="KW-1133">Transmembrane helix</keyword>
<comment type="caution">
    <text evidence="2">The sequence shown here is derived from an EMBL/GenBank/DDBJ whole genome shotgun (WGS) entry which is preliminary data.</text>
</comment>
<dbReference type="EMBL" id="JAHESD010000009">
    <property type="protein sequence ID" value="MBT1702838.1"/>
    <property type="molecule type" value="Genomic_DNA"/>
</dbReference>
<keyword evidence="3" id="KW-1185">Reference proteome</keyword>
<evidence type="ECO:0000256" key="1">
    <source>
        <dbReference type="SAM" id="Phobius"/>
    </source>
</evidence>
<evidence type="ECO:0000313" key="2">
    <source>
        <dbReference type="EMBL" id="MBT1702838.1"/>
    </source>
</evidence>
<protein>
    <submittedName>
        <fullName evidence="2">Uncharacterized protein</fullName>
    </submittedName>
</protein>
<dbReference type="Proteomes" id="UP000772618">
    <property type="component" value="Unassembled WGS sequence"/>
</dbReference>
<feature type="transmembrane region" description="Helical" evidence="1">
    <location>
        <begin position="6"/>
        <end position="23"/>
    </location>
</feature>
<proteinExistence type="predicted"/>
<keyword evidence="1" id="KW-0472">Membrane</keyword>
<evidence type="ECO:0000313" key="3">
    <source>
        <dbReference type="Proteomes" id="UP000772618"/>
    </source>
</evidence>
<accession>A0ABS5VN23</accession>
<organism evidence="2 3">
    <name type="scientific">Chryseosolibacter indicus</name>
    <dbReference type="NCBI Taxonomy" id="2782351"/>
    <lineage>
        <taxon>Bacteria</taxon>
        <taxon>Pseudomonadati</taxon>
        <taxon>Bacteroidota</taxon>
        <taxon>Cytophagia</taxon>
        <taxon>Cytophagales</taxon>
        <taxon>Chryseotaleaceae</taxon>
        <taxon>Chryseosolibacter</taxon>
    </lineage>
</organism>
<reference evidence="2 3" key="1">
    <citation type="submission" date="2021-05" db="EMBL/GenBank/DDBJ databases">
        <title>A Polyphasic approach of four new species of the genus Ohtaekwangia: Ohtaekwangia histidinii sp. nov., Ohtaekwangia cretensis sp. nov., Ohtaekwangia indiensis sp. nov., Ohtaekwangia reichenbachii sp. nov. from diverse environment.</title>
        <authorList>
            <person name="Octaviana S."/>
        </authorList>
    </citation>
    <scope>NUCLEOTIDE SEQUENCE [LARGE SCALE GENOMIC DNA]</scope>
    <source>
        <strain evidence="2 3">PWU20</strain>
    </source>
</reference>
<keyword evidence="1" id="KW-0812">Transmembrane</keyword>
<gene>
    <name evidence="2" type="ORF">KK060_06080</name>
</gene>